<dbReference type="CDD" id="cd20302">
    <property type="entry name" value="cupin_DAD"/>
    <property type="match status" value="1"/>
</dbReference>
<sequence>MPLVRDTLGPGVHVKPLRLDIENGEWVVLATFAPGAKVPLHYHTGVAEVYTLSGAWHYLEYPDQLQTAGSYLYEPGSSVHTFITPETNTEDTVIFVRVVGANINFSEDGQFHSILDAALIAHLTANLAAEQNLGPLNYISGGAAGYTAKGA</sequence>
<proteinExistence type="predicted"/>
<dbReference type="SUPFAM" id="SSF51182">
    <property type="entry name" value="RmlC-like cupins"/>
    <property type="match status" value="1"/>
</dbReference>
<dbReference type="AlphaFoldDB" id="A0A7I7LI09"/>
<keyword evidence="3" id="KW-1185">Reference proteome</keyword>
<evidence type="ECO:0000313" key="3">
    <source>
        <dbReference type="Proteomes" id="UP000467164"/>
    </source>
</evidence>
<reference evidence="2 3" key="1">
    <citation type="journal article" date="2019" name="Emerg. Microbes Infect.">
        <title>Comprehensive subspecies identification of 175 nontuberculous mycobacteria species based on 7547 genomic profiles.</title>
        <authorList>
            <person name="Matsumoto Y."/>
            <person name="Kinjo T."/>
            <person name="Motooka D."/>
            <person name="Nabeya D."/>
            <person name="Jung N."/>
            <person name="Uechi K."/>
            <person name="Horii T."/>
            <person name="Iida T."/>
            <person name="Fujita J."/>
            <person name="Nakamura S."/>
        </authorList>
    </citation>
    <scope>NUCLEOTIDE SEQUENCE [LARGE SCALE GENOMIC DNA]</scope>
    <source>
        <strain evidence="2 3">JCM 12657</strain>
    </source>
</reference>
<keyword evidence="2" id="KW-0560">Oxidoreductase</keyword>
<dbReference type="GO" id="GO:0051213">
    <property type="term" value="F:dioxygenase activity"/>
    <property type="evidence" value="ECO:0007669"/>
    <property type="project" value="UniProtKB-KW"/>
</dbReference>
<dbReference type="InterPro" id="IPR011051">
    <property type="entry name" value="RmlC_Cupin_sf"/>
</dbReference>
<dbReference type="EMBL" id="AP022572">
    <property type="protein sequence ID" value="BBX59394.1"/>
    <property type="molecule type" value="Genomic_DNA"/>
</dbReference>
<dbReference type="InterPro" id="IPR014710">
    <property type="entry name" value="RmlC-like_jellyroll"/>
</dbReference>
<dbReference type="Proteomes" id="UP000467164">
    <property type="component" value="Chromosome"/>
</dbReference>
<organism evidence="2 3">
    <name type="scientific">Mycobacterium shottsii</name>
    <dbReference type="NCBI Taxonomy" id="133549"/>
    <lineage>
        <taxon>Bacteria</taxon>
        <taxon>Bacillati</taxon>
        <taxon>Actinomycetota</taxon>
        <taxon>Actinomycetes</taxon>
        <taxon>Mycobacteriales</taxon>
        <taxon>Mycobacteriaceae</taxon>
        <taxon>Mycobacterium</taxon>
        <taxon>Mycobacterium ulcerans group</taxon>
    </lineage>
</organism>
<name>A0A7I7LI09_9MYCO</name>
<accession>A0A7I7LI09</accession>
<protein>
    <submittedName>
        <fullName evidence="2">2,4'-dihydroxyacetophenone dioxygenase</fullName>
    </submittedName>
</protein>
<dbReference type="KEGG" id="msho:MSHO_47390"/>
<dbReference type="Gene3D" id="2.60.120.10">
    <property type="entry name" value="Jelly Rolls"/>
    <property type="match status" value="1"/>
</dbReference>
<feature type="domain" description="ChrR-like cupin" evidence="1">
    <location>
        <begin position="8"/>
        <end position="96"/>
    </location>
</feature>
<dbReference type="Pfam" id="PF12973">
    <property type="entry name" value="Cupin_7"/>
    <property type="match status" value="1"/>
</dbReference>
<gene>
    <name evidence="2" type="ORF">MSHO_47390</name>
</gene>
<evidence type="ECO:0000313" key="2">
    <source>
        <dbReference type="EMBL" id="BBX59394.1"/>
    </source>
</evidence>
<keyword evidence="2" id="KW-0223">Dioxygenase</keyword>
<evidence type="ECO:0000259" key="1">
    <source>
        <dbReference type="Pfam" id="PF12973"/>
    </source>
</evidence>
<dbReference type="InterPro" id="IPR025979">
    <property type="entry name" value="ChrR-like_cupin_dom"/>
</dbReference>